<feature type="domain" description="HTH iclR-type" evidence="4">
    <location>
        <begin position="9"/>
        <end position="71"/>
    </location>
</feature>
<keyword evidence="7" id="KW-1185">Reference proteome</keyword>
<evidence type="ECO:0000256" key="1">
    <source>
        <dbReference type="ARBA" id="ARBA00023015"/>
    </source>
</evidence>
<evidence type="ECO:0000256" key="3">
    <source>
        <dbReference type="ARBA" id="ARBA00023163"/>
    </source>
</evidence>
<dbReference type="EMBL" id="JYDC01000046">
    <property type="protein sequence ID" value="KZL39367.1"/>
    <property type="molecule type" value="Genomic_DNA"/>
</dbReference>
<dbReference type="Pfam" id="PF01614">
    <property type="entry name" value="IclR_C"/>
    <property type="match status" value="1"/>
</dbReference>
<dbReference type="Pfam" id="PF09339">
    <property type="entry name" value="HTH_IclR"/>
    <property type="match status" value="1"/>
</dbReference>
<protein>
    <recommendedName>
        <fullName evidence="8">IclR family transcriptional regulator</fullName>
    </recommendedName>
</protein>
<dbReference type="GO" id="GO:0045892">
    <property type="term" value="P:negative regulation of DNA-templated transcription"/>
    <property type="evidence" value="ECO:0007669"/>
    <property type="project" value="UniProtKB-ARBA"/>
</dbReference>
<dbReference type="InterPro" id="IPR036390">
    <property type="entry name" value="WH_DNA-bd_sf"/>
</dbReference>
<dbReference type="InterPro" id="IPR005471">
    <property type="entry name" value="Tscrpt_reg_IclR_N"/>
</dbReference>
<dbReference type="InterPro" id="IPR050707">
    <property type="entry name" value="HTH_MetabolicPath_Reg"/>
</dbReference>
<dbReference type="PANTHER" id="PTHR30136">
    <property type="entry name" value="HELIX-TURN-HELIX TRANSCRIPTIONAL REGULATOR, ICLR FAMILY"/>
    <property type="match status" value="1"/>
</dbReference>
<accession>A0A166GLM2</accession>
<evidence type="ECO:0008006" key="8">
    <source>
        <dbReference type="Google" id="ProtNLM"/>
    </source>
</evidence>
<dbReference type="InterPro" id="IPR014757">
    <property type="entry name" value="Tscrpt_reg_IclR_C"/>
</dbReference>
<dbReference type="PROSITE" id="PS51078">
    <property type="entry name" value="ICLR_ED"/>
    <property type="match status" value="1"/>
</dbReference>
<dbReference type="Proteomes" id="UP000076480">
    <property type="component" value="Unassembled WGS sequence"/>
</dbReference>
<dbReference type="PANTHER" id="PTHR30136:SF7">
    <property type="entry name" value="HTH-TYPE TRANSCRIPTIONAL REGULATOR KDGR-RELATED"/>
    <property type="match status" value="1"/>
</dbReference>
<comment type="caution">
    <text evidence="6">The sequence shown here is derived from an EMBL/GenBank/DDBJ whole genome shotgun (WGS) entry which is preliminary data.</text>
</comment>
<evidence type="ECO:0000259" key="4">
    <source>
        <dbReference type="PROSITE" id="PS51077"/>
    </source>
</evidence>
<evidence type="ECO:0000259" key="5">
    <source>
        <dbReference type="PROSITE" id="PS51078"/>
    </source>
</evidence>
<dbReference type="SMART" id="SM00346">
    <property type="entry name" value="HTH_ICLR"/>
    <property type="match status" value="1"/>
</dbReference>
<evidence type="ECO:0000256" key="2">
    <source>
        <dbReference type="ARBA" id="ARBA00023125"/>
    </source>
</evidence>
<dbReference type="Gene3D" id="3.30.450.40">
    <property type="match status" value="1"/>
</dbReference>
<dbReference type="PROSITE" id="PS51077">
    <property type="entry name" value="HTH_ICLR"/>
    <property type="match status" value="1"/>
</dbReference>
<feature type="domain" description="IclR-ED" evidence="5">
    <location>
        <begin position="72"/>
        <end position="252"/>
    </location>
</feature>
<reference evidence="6 7" key="1">
    <citation type="submission" date="2015-02" db="EMBL/GenBank/DDBJ databases">
        <title>Draft genome sequence of Lactobacillus collinoides CUPV2371 isolated from a natural cider, the first genome sequence of a strain of this species.</title>
        <authorList>
            <person name="Puertas A.I."/>
            <person name="Spano G."/>
            <person name="Capozzi V."/>
            <person name="Lamontanara A."/>
            <person name="Orru L."/>
            <person name="Duenas M.T."/>
        </authorList>
    </citation>
    <scope>NUCLEOTIDE SEQUENCE [LARGE SCALE GENOMIC DNA]</scope>
    <source>
        <strain evidence="6 7">237</strain>
    </source>
</reference>
<dbReference type="Gene3D" id="1.10.10.10">
    <property type="entry name" value="Winged helix-like DNA-binding domain superfamily/Winged helix DNA-binding domain"/>
    <property type="match status" value="1"/>
</dbReference>
<keyword evidence="3" id="KW-0804">Transcription</keyword>
<dbReference type="InterPro" id="IPR036388">
    <property type="entry name" value="WH-like_DNA-bd_sf"/>
</dbReference>
<keyword evidence="2" id="KW-0238">DNA-binding</keyword>
<evidence type="ECO:0000313" key="6">
    <source>
        <dbReference type="EMBL" id="KZL39367.1"/>
    </source>
</evidence>
<organism evidence="6 7">
    <name type="scientific">Secundilactobacillus collinoides</name>
    <name type="common">Lactobacillus collinoides</name>
    <dbReference type="NCBI Taxonomy" id="33960"/>
    <lineage>
        <taxon>Bacteria</taxon>
        <taxon>Bacillati</taxon>
        <taxon>Bacillota</taxon>
        <taxon>Bacilli</taxon>
        <taxon>Lactobacillales</taxon>
        <taxon>Lactobacillaceae</taxon>
        <taxon>Secundilactobacillus</taxon>
    </lineage>
</organism>
<dbReference type="SUPFAM" id="SSF55781">
    <property type="entry name" value="GAF domain-like"/>
    <property type="match status" value="1"/>
</dbReference>
<dbReference type="AlphaFoldDB" id="A0A166GLM2"/>
<dbReference type="PATRIC" id="fig|33960.6.peg.2652"/>
<keyword evidence="1" id="KW-0805">Transcription regulation</keyword>
<dbReference type="OrthoDB" id="9791752at2"/>
<dbReference type="GO" id="GO:0003700">
    <property type="term" value="F:DNA-binding transcription factor activity"/>
    <property type="evidence" value="ECO:0007669"/>
    <property type="project" value="TreeGrafter"/>
</dbReference>
<name>A0A166GLM2_SECCO</name>
<dbReference type="SUPFAM" id="SSF46785">
    <property type="entry name" value="Winged helix' DNA-binding domain"/>
    <property type="match status" value="1"/>
</dbReference>
<sequence>MSEQRKLYGTVLIHAKKILDFIMLSAQAPTLTEITEGVDISKPTVLKILTTLEFLNFVYRDEVNKTYYIGTAMIGYSEKALSGLDITKIAKPYLTKIRDITGETVHLGIEEHNEIVFLEKIEGNRSVALKSRVGGDLPMYCSSMGKATLATKTKDEIEKYADSVDFLPRAENTITNKARLLKEINDARKCGYAIDDRENENEVMCIGAAIEKDKHVYGAFSVSVPAYRMTPDQQQKIIDLVLDAKAKISKQV</sequence>
<dbReference type="GO" id="GO:0003677">
    <property type="term" value="F:DNA binding"/>
    <property type="evidence" value="ECO:0007669"/>
    <property type="project" value="UniProtKB-KW"/>
</dbReference>
<evidence type="ECO:0000313" key="7">
    <source>
        <dbReference type="Proteomes" id="UP000076480"/>
    </source>
</evidence>
<gene>
    <name evidence="6" type="ORF">TY91_10200</name>
</gene>
<proteinExistence type="predicted"/>
<dbReference type="InterPro" id="IPR029016">
    <property type="entry name" value="GAF-like_dom_sf"/>
</dbReference>
<dbReference type="RefSeq" id="WP_056997061.1">
    <property type="nucleotide sequence ID" value="NZ_JYDC01000046.1"/>
</dbReference>